<dbReference type="Pfam" id="PF06738">
    <property type="entry name" value="ThrE"/>
    <property type="match status" value="1"/>
</dbReference>
<feature type="transmembrane region" description="Helical" evidence="7">
    <location>
        <begin position="308"/>
        <end position="326"/>
    </location>
</feature>
<dbReference type="OrthoDB" id="2148488at2"/>
<feature type="transmembrane region" description="Helical" evidence="7">
    <location>
        <begin position="245"/>
        <end position="266"/>
    </location>
</feature>
<keyword evidence="4 7" id="KW-1133">Transmembrane helix</keyword>
<dbReference type="Proteomes" id="UP000214355">
    <property type="component" value="Chromosome I"/>
</dbReference>
<feature type="transmembrane region" description="Helical" evidence="7">
    <location>
        <begin position="278"/>
        <end position="301"/>
    </location>
</feature>
<evidence type="ECO:0000256" key="5">
    <source>
        <dbReference type="ARBA" id="ARBA00023136"/>
    </source>
</evidence>
<evidence type="ECO:0000259" key="8">
    <source>
        <dbReference type="Pfam" id="PF06738"/>
    </source>
</evidence>
<evidence type="ECO:0000313" key="11">
    <source>
        <dbReference type="Proteomes" id="UP000214355"/>
    </source>
</evidence>
<evidence type="ECO:0000259" key="9">
    <source>
        <dbReference type="Pfam" id="PF12821"/>
    </source>
</evidence>
<dbReference type="InterPro" id="IPR050539">
    <property type="entry name" value="ThrE_Dicarb/AminoAcid_Exp"/>
</dbReference>
<dbReference type="RefSeq" id="WP_091282391.1">
    <property type="nucleotide sequence ID" value="NZ_JABAPH010000002.1"/>
</dbReference>
<proteinExistence type="inferred from homology"/>
<comment type="similarity">
    <text evidence="6">Belongs to the ThrE exporter (TC 2.A.79) family.</text>
</comment>
<evidence type="ECO:0000256" key="3">
    <source>
        <dbReference type="ARBA" id="ARBA00022692"/>
    </source>
</evidence>
<keyword evidence="2" id="KW-1003">Cell membrane</keyword>
<keyword evidence="3 7" id="KW-0812">Transmembrane</keyword>
<dbReference type="STRING" id="131112.SAMN04489737_1794"/>
<feature type="domain" description="Threonine/Serine exporter ThrE" evidence="9">
    <location>
        <begin position="288"/>
        <end position="414"/>
    </location>
</feature>
<dbReference type="PANTHER" id="PTHR34390">
    <property type="entry name" value="UPF0442 PROTEIN YJJB-RELATED"/>
    <property type="match status" value="1"/>
</dbReference>
<evidence type="ECO:0000256" key="7">
    <source>
        <dbReference type="SAM" id="Phobius"/>
    </source>
</evidence>
<dbReference type="GeneID" id="65345510"/>
<feature type="transmembrane region" description="Helical" evidence="7">
    <location>
        <begin position="361"/>
        <end position="379"/>
    </location>
</feature>
<name>A0A1H2LPZ8_9ACTO</name>
<dbReference type="Pfam" id="PF12821">
    <property type="entry name" value="ThrE_2"/>
    <property type="match status" value="1"/>
</dbReference>
<dbReference type="InterPro" id="IPR024528">
    <property type="entry name" value="ThrE_2"/>
</dbReference>
<dbReference type="AlphaFoldDB" id="A0A1H2LPZ8"/>
<feature type="transmembrane region" description="Helical" evidence="7">
    <location>
        <begin position="174"/>
        <end position="194"/>
    </location>
</feature>
<protein>
    <submittedName>
        <fullName evidence="10">Uncharacterized membrane protein YjjP, DUF1212 family</fullName>
    </submittedName>
</protein>
<organism evidence="10 11">
    <name type="scientific">Arcanobacterium phocae</name>
    <dbReference type="NCBI Taxonomy" id="131112"/>
    <lineage>
        <taxon>Bacteria</taxon>
        <taxon>Bacillati</taxon>
        <taxon>Actinomycetota</taxon>
        <taxon>Actinomycetes</taxon>
        <taxon>Actinomycetales</taxon>
        <taxon>Actinomycetaceae</taxon>
        <taxon>Arcanobacterium</taxon>
    </lineage>
</organism>
<keyword evidence="5 7" id="KW-0472">Membrane</keyword>
<dbReference type="EMBL" id="LT629804">
    <property type="protein sequence ID" value="SDU82748.1"/>
    <property type="molecule type" value="Genomic_DNA"/>
</dbReference>
<dbReference type="GO" id="GO:0005886">
    <property type="term" value="C:plasma membrane"/>
    <property type="evidence" value="ECO:0007669"/>
    <property type="project" value="UniProtKB-SubCell"/>
</dbReference>
<gene>
    <name evidence="10" type="ORF">SAMN04489737_1794</name>
</gene>
<dbReference type="PANTHER" id="PTHR34390:SF2">
    <property type="entry name" value="SUCCINATE TRANSPORTER SUBUNIT YJJP-RELATED"/>
    <property type="match status" value="1"/>
</dbReference>
<keyword evidence="11" id="KW-1185">Reference proteome</keyword>
<evidence type="ECO:0000313" key="10">
    <source>
        <dbReference type="EMBL" id="SDU82748.1"/>
    </source>
</evidence>
<evidence type="ECO:0000256" key="4">
    <source>
        <dbReference type="ARBA" id="ARBA00022989"/>
    </source>
</evidence>
<comment type="subcellular location">
    <subcellularLocation>
        <location evidence="1">Cell membrane</location>
        <topology evidence="1">Multi-pass membrane protein</topology>
    </subcellularLocation>
</comment>
<dbReference type="GO" id="GO:0022857">
    <property type="term" value="F:transmembrane transporter activity"/>
    <property type="evidence" value="ECO:0007669"/>
    <property type="project" value="InterPro"/>
</dbReference>
<accession>A0A1H2LPZ8</accession>
<feature type="domain" description="Threonine/serine exporter-like N-terminal" evidence="8">
    <location>
        <begin position="22"/>
        <end position="263"/>
    </location>
</feature>
<dbReference type="GO" id="GO:0015744">
    <property type="term" value="P:succinate transport"/>
    <property type="evidence" value="ECO:0007669"/>
    <property type="project" value="TreeGrafter"/>
</dbReference>
<dbReference type="InterPro" id="IPR010619">
    <property type="entry name" value="ThrE-like_N"/>
</dbReference>
<sequence length="442" mass="47723">MDDQPTNNPEQSQETIAEKIRCILMLGTMLLACGAGAYRVKAAMSRAAKAIGLTKLESSVSMTDITATAWSGKESYTSFAEQRRVGVNAEKLDRIMQAVAQLHEGMTAAQLRGILKETTARDRHYGIWTTVLASAIACAGFCFLNGGRTVECTCVFFAAGIGQLIRKLLLSRGIAHFIIWILCAVASTLVYIMLLEVGSLGGLLYLIQYESGLISSILYLIPGFPLTTAMLDFVRNDVQSALARFSYCIMVIGSAGVSVWIVVHALDWHVEASVVPPLPFATMTFLRILTSFVAAYGFAVLFNAPWKVCAAAAVAGAFANTGRLLLQENMNLPWQLGVGLAAMVVGIVATFVAWKTSHSRVSLSVPAVVIMIPGVPFYRGLVALNEGDFQGAISTFAEVFFVIMSIGFGLAIARVLMDDGWRHDMDTSHLPDTLDTDVRDAV</sequence>
<feature type="transmembrane region" description="Helical" evidence="7">
    <location>
        <begin position="399"/>
        <end position="417"/>
    </location>
</feature>
<evidence type="ECO:0000256" key="6">
    <source>
        <dbReference type="ARBA" id="ARBA00034125"/>
    </source>
</evidence>
<feature type="transmembrane region" description="Helical" evidence="7">
    <location>
        <begin position="332"/>
        <end position="354"/>
    </location>
</feature>
<reference evidence="11" key="1">
    <citation type="submission" date="2016-10" db="EMBL/GenBank/DDBJ databases">
        <authorList>
            <person name="Varghese N."/>
            <person name="Submissions S."/>
        </authorList>
    </citation>
    <scope>NUCLEOTIDE SEQUENCE [LARGE SCALE GENOMIC DNA]</scope>
    <source>
        <strain evidence="11">DSM 10002</strain>
    </source>
</reference>
<evidence type="ECO:0000256" key="1">
    <source>
        <dbReference type="ARBA" id="ARBA00004651"/>
    </source>
</evidence>
<feature type="transmembrane region" description="Helical" evidence="7">
    <location>
        <begin position="20"/>
        <end position="40"/>
    </location>
</feature>
<evidence type="ECO:0000256" key="2">
    <source>
        <dbReference type="ARBA" id="ARBA00022475"/>
    </source>
</evidence>